<proteinExistence type="predicted"/>
<evidence type="ECO:0000313" key="2">
    <source>
        <dbReference type="Proteomes" id="UP000322245"/>
    </source>
</evidence>
<gene>
    <name evidence="1" type="ORF">B9479_004286</name>
</gene>
<dbReference type="AlphaFoldDB" id="A0A5D3AW29"/>
<comment type="caution">
    <text evidence="1">The sequence shown here is derived from an EMBL/GenBank/DDBJ whole genome shotgun (WGS) entry which is preliminary data.</text>
</comment>
<sequence length="113" mass="12583">MEPSVDSAAESRSLCDTAENMLRSNDSEYMFERLNGRFIDGVAQALADDPSRQEEYRLLDQKGIPSGESLELLSEISAWSGISNGKTLAVISEQHEQWLAYVSAMPEDYKAAY</sequence>
<dbReference type="EMBL" id="NIDF01000047">
    <property type="protein sequence ID" value="TYJ55062.1"/>
    <property type="molecule type" value="Genomic_DNA"/>
</dbReference>
<accession>A0A5D3AW29</accession>
<protein>
    <submittedName>
        <fullName evidence="1">Uncharacterized protein</fullName>
    </submittedName>
</protein>
<evidence type="ECO:0000313" key="1">
    <source>
        <dbReference type="EMBL" id="TYJ55062.1"/>
    </source>
</evidence>
<organism evidence="1 2">
    <name type="scientific">Cryptococcus floricola</name>
    <dbReference type="NCBI Taxonomy" id="2591691"/>
    <lineage>
        <taxon>Eukaryota</taxon>
        <taxon>Fungi</taxon>
        <taxon>Dikarya</taxon>
        <taxon>Basidiomycota</taxon>
        <taxon>Agaricomycotina</taxon>
        <taxon>Tremellomycetes</taxon>
        <taxon>Tremellales</taxon>
        <taxon>Cryptococcaceae</taxon>
        <taxon>Cryptococcus</taxon>
    </lineage>
</organism>
<dbReference type="Proteomes" id="UP000322245">
    <property type="component" value="Unassembled WGS sequence"/>
</dbReference>
<name>A0A5D3AW29_9TREE</name>
<reference evidence="1 2" key="1">
    <citation type="submission" date="2017-05" db="EMBL/GenBank/DDBJ databases">
        <title>The Genome Sequence of Tsuchiyaea wingfieldii DSM 27421.</title>
        <authorList>
            <person name="Cuomo C."/>
            <person name="Passer A."/>
            <person name="Billmyre B."/>
            <person name="Heitman J."/>
        </authorList>
    </citation>
    <scope>NUCLEOTIDE SEQUENCE [LARGE SCALE GENOMIC DNA]</scope>
    <source>
        <strain evidence="1 2">DSM 27421</strain>
    </source>
</reference>
<keyword evidence="2" id="KW-1185">Reference proteome</keyword>